<organism evidence="2 3">
    <name type="scientific">Micromonospora pallida</name>
    <dbReference type="NCBI Taxonomy" id="145854"/>
    <lineage>
        <taxon>Bacteria</taxon>
        <taxon>Bacillati</taxon>
        <taxon>Actinomycetota</taxon>
        <taxon>Actinomycetes</taxon>
        <taxon>Micromonosporales</taxon>
        <taxon>Micromonosporaceae</taxon>
        <taxon>Micromonospora</taxon>
    </lineage>
</organism>
<dbReference type="AlphaFoldDB" id="A0A1C6T6P4"/>
<feature type="signal peptide" evidence="1">
    <location>
        <begin position="1"/>
        <end position="30"/>
    </location>
</feature>
<proteinExistence type="predicted"/>
<sequence length="295" mass="30495">MSLRRTRPFRAGLALLAVAAGALLPAPAVAAPSRPDLRLTMSATVIMTGDTRAQTVVSAVVDNIGTVAAPDVTIAFQLPAGAWIIGDPSWQCDYVTFVCTDVYYGGPEVPAGGSAEPLNIYFGMPVQPIGTVETISATISTSARESTTANNTGQVQTTHSLVPELQLVAARDDSVWRDIAVPATGGQFLPEFLVTNIGSGPTEDLRLVVQWPAGVTNDGAPTSDTGTIWQCDFSPGLGVCTAGPLAPGGLASITIPMSAPAGTPGTTFAIGSEFSTSTPEWRDEASAIARTCRYV</sequence>
<dbReference type="OrthoDB" id="3389706at2"/>
<protein>
    <submittedName>
        <fullName evidence="2">Uncharacterized protein</fullName>
    </submittedName>
</protein>
<evidence type="ECO:0000313" key="2">
    <source>
        <dbReference type="EMBL" id="SCL37438.1"/>
    </source>
</evidence>
<keyword evidence="3" id="KW-1185">Reference proteome</keyword>
<evidence type="ECO:0000313" key="3">
    <source>
        <dbReference type="Proteomes" id="UP000198959"/>
    </source>
</evidence>
<keyword evidence="1" id="KW-0732">Signal</keyword>
<reference evidence="3" key="1">
    <citation type="submission" date="2016-06" db="EMBL/GenBank/DDBJ databases">
        <authorList>
            <person name="Varghese N."/>
            <person name="Submissions Spin"/>
        </authorList>
    </citation>
    <scope>NUCLEOTIDE SEQUENCE [LARGE SCALE GENOMIC DNA]</scope>
    <source>
        <strain evidence="3">DSM 43817</strain>
    </source>
</reference>
<accession>A0A1C6T6P4</accession>
<dbReference type="Proteomes" id="UP000198959">
    <property type="component" value="Unassembled WGS sequence"/>
</dbReference>
<dbReference type="EMBL" id="FMHW01000002">
    <property type="protein sequence ID" value="SCL37438.1"/>
    <property type="molecule type" value="Genomic_DNA"/>
</dbReference>
<dbReference type="STRING" id="145854.GA0074692_4666"/>
<dbReference type="RefSeq" id="WP_091647356.1">
    <property type="nucleotide sequence ID" value="NZ_FMHW01000002.1"/>
</dbReference>
<feature type="chain" id="PRO_5008746502" evidence="1">
    <location>
        <begin position="31"/>
        <end position="295"/>
    </location>
</feature>
<evidence type="ECO:0000256" key="1">
    <source>
        <dbReference type="SAM" id="SignalP"/>
    </source>
</evidence>
<gene>
    <name evidence="2" type="ORF">GA0074692_4666</name>
</gene>
<name>A0A1C6T6P4_9ACTN</name>